<dbReference type="SUPFAM" id="SSF47413">
    <property type="entry name" value="lambda repressor-like DNA-binding domains"/>
    <property type="match status" value="1"/>
</dbReference>
<dbReference type="SUPFAM" id="SSF48452">
    <property type="entry name" value="TPR-like"/>
    <property type="match status" value="1"/>
</dbReference>
<sequence>MPGKRDRLARQRHAIGLTQEQLAAVLGVERSTIYRWESGEVAPRPDLQPKLARALSVTPAELANLLVIDDNPSPVPATTRGIGTSDTFRSQQPLTEVTTPRRAHNYRGRIDIGNGPRDFLASTVVETPLPTRLGWTEVEHVRATTRAVAMSENLFGGGLSCEAAAAQLRWSGQLLDVQAPNQVHRCVAEAVGNLASVVAFSAFDIANYAAADRCFQFALWCADEAGSWALRANTLAEMARKAAYLGDLDDALELIEFAQVRADRLTATARAMLTTIRARLLALTGRHAEAQADVDRADAHFTDHDPDADPPWLCYYDAAEHQGSTGKALIPIAQARGNPELAAGRLTTAVELQAADYPRSRTFSRVRLASLMMSTGYPREAVPIGRQAVIDTAALRSKRLMTELHGLARSATPHVQFSDVAELRHDIATLGRPST</sequence>
<evidence type="ECO:0000313" key="2">
    <source>
        <dbReference type="EMBL" id="MEY8042511.1"/>
    </source>
</evidence>
<dbReference type="InterPro" id="IPR010982">
    <property type="entry name" value="Lambda_DNA-bd_dom_sf"/>
</dbReference>
<evidence type="ECO:0000259" key="1">
    <source>
        <dbReference type="PROSITE" id="PS50943"/>
    </source>
</evidence>
<dbReference type="InterPro" id="IPR001387">
    <property type="entry name" value="Cro/C1-type_HTH"/>
</dbReference>
<dbReference type="PROSITE" id="PS50943">
    <property type="entry name" value="HTH_CROC1"/>
    <property type="match status" value="1"/>
</dbReference>
<feature type="domain" description="HTH cro/C1-type" evidence="1">
    <location>
        <begin position="8"/>
        <end position="62"/>
    </location>
</feature>
<dbReference type="EMBL" id="JBGEHV010000058">
    <property type="protein sequence ID" value="MEY8042511.1"/>
    <property type="molecule type" value="Genomic_DNA"/>
</dbReference>
<accession>A0ABV4CN42</accession>
<dbReference type="RefSeq" id="WP_345368055.1">
    <property type="nucleotide sequence ID" value="NZ_BAABII010000023.1"/>
</dbReference>
<dbReference type="Gene3D" id="1.10.260.40">
    <property type="entry name" value="lambda repressor-like DNA-binding domains"/>
    <property type="match status" value="1"/>
</dbReference>
<dbReference type="InterPro" id="IPR011990">
    <property type="entry name" value="TPR-like_helical_dom_sf"/>
</dbReference>
<keyword evidence="3" id="KW-1185">Reference proteome</keyword>
<evidence type="ECO:0000313" key="3">
    <source>
        <dbReference type="Proteomes" id="UP001564626"/>
    </source>
</evidence>
<protein>
    <submittedName>
        <fullName evidence="2">Helix-turn-helix domain-containing protein</fullName>
    </submittedName>
</protein>
<dbReference type="Proteomes" id="UP001564626">
    <property type="component" value="Unassembled WGS sequence"/>
</dbReference>
<dbReference type="CDD" id="cd00093">
    <property type="entry name" value="HTH_XRE"/>
    <property type="match status" value="1"/>
</dbReference>
<reference evidence="2 3" key="1">
    <citation type="submission" date="2024-08" db="EMBL/GenBank/DDBJ databases">
        <title>Genome mining of Saccharopolyspora cebuensis PGLac3 from Nigerian medicinal plant.</title>
        <authorList>
            <person name="Ezeobiora C.E."/>
            <person name="Igbokwe N.H."/>
            <person name="Amin D.H."/>
            <person name="Mendie U.E."/>
        </authorList>
    </citation>
    <scope>NUCLEOTIDE SEQUENCE [LARGE SCALE GENOMIC DNA]</scope>
    <source>
        <strain evidence="2 3">PGLac3</strain>
    </source>
</reference>
<dbReference type="SMART" id="SM00530">
    <property type="entry name" value="HTH_XRE"/>
    <property type="match status" value="1"/>
</dbReference>
<gene>
    <name evidence="2" type="ORF">AB8O55_24160</name>
</gene>
<proteinExistence type="predicted"/>
<name>A0ABV4CN42_9PSEU</name>
<organism evidence="2 3">
    <name type="scientific">Saccharopolyspora cebuensis</name>
    <dbReference type="NCBI Taxonomy" id="418759"/>
    <lineage>
        <taxon>Bacteria</taxon>
        <taxon>Bacillati</taxon>
        <taxon>Actinomycetota</taxon>
        <taxon>Actinomycetes</taxon>
        <taxon>Pseudonocardiales</taxon>
        <taxon>Pseudonocardiaceae</taxon>
        <taxon>Saccharopolyspora</taxon>
    </lineage>
</organism>
<comment type="caution">
    <text evidence="2">The sequence shown here is derived from an EMBL/GenBank/DDBJ whole genome shotgun (WGS) entry which is preliminary data.</text>
</comment>
<dbReference type="Pfam" id="PF13560">
    <property type="entry name" value="HTH_31"/>
    <property type="match status" value="1"/>
</dbReference>